<keyword evidence="7" id="KW-0418">Kinase</keyword>
<organism evidence="7">
    <name type="scientific">Cacopsylla melanoneura</name>
    <dbReference type="NCBI Taxonomy" id="428564"/>
    <lineage>
        <taxon>Eukaryota</taxon>
        <taxon>Metazoa</taxon>
        <taxon>Ecdysozoa</taxon>
        <taxon>Arthropoda</taxon>
        <taxon>Hexapoda</taxon>
        <taxon>Insecta</taxon>
        <taxon>Pterygota</taxon>
        <taxon>Neoptera</taxon>
        <taxon>Paraneoptera</taxon>
        <taxon>Hemiptera</taxon>
        <taxon>Sternorrhyncha</taxon>
        <taxon>Psylloidea</taxon>
        <taxon>Psyllidae</taxon>
        <taxon>Psyllinae</taxon>
        <taxon>Cacopsylla</taxon>
    </lineage>
</organism>
<dbReference type="Pfam" id="PF08645">
    <property type="entry name" value="PNK3P"/>
    <property type="match status" value="1"/>
</dbReference>
<dbReference type="Gene3D" id="2.60.200.20">
    <property type="match status" value="1"/>
</dbReference>
<dbReference type="FunFam" id="3.40.50.1000:FF:000078">
    <property type="entry name" value="Bifunctional polynucleotide phosphatase/kinase"/>
    <property type="match status" value="1"/>
</dbReference>
<comment type="subcellular location">
    <subcellularLocation>
        <location evidence="1">Nucleus</location>
    </subcellularLocation>
</comment>
<dbReference type="Gene3D" id="3.40.50.300">
    <property type="entry name" value="P-loop containing nucleotide triphosphate hydrolases"/>
    <property type="match status" value="1"/>
</dbReference>
<evidence type="ECO:0000256" key="1">
    <source>
        <dbReference type="ARBA" id="ARBA00004123"/>
    </source>
</evidence>
<dbReference type="InterPro" id="IPR008984">
    <property type="entry name" value="SMAD_FHA_dom_sf"/>
</dbReference>
<dbReference type="SUPFAM" id="SSF49879">
    <property type="entry name" value="SMAD/FHA domain"/>
    <property type="match status" value="1"/>
</dbReference>
<dbReference type="NCBIfam" id="TIGR01662">
    <property type="entry name" value="HAD-SF-IIIA"/>
    <property type="match status" value="1"/>
</dbReference>
<sequence>MFSLQVLLRATIHTGIILNMSKPVRCTLKCLDGSSDDIELNNVHVKAILGRGPLTKINDKRCSRSQVLIELSPHSHCVKLKQLGSNHSGLNGEPLVLNEEKLLKNGDVVEVLHNMFKYHVEFDGISTLQNDIKHQQIEDELLSVKQESSTNLKEAARNPVKRSIDKVEGTTSISGSSSKKFKLSESSNAIDPDMKGTWDYVDNGKLLVFTSNGVSSKSKIAAFDLDGTLITTKSGKVFPVDTHDWKLLFPNVETVLKQYIEDDYKIVIFTNQGGIGKKKTSSRDFQKKAEAVIKAVNVPVQVFIATQNDKYRKPVLGMWDYLTEEKNNSIGINQSESFYVGDAAGRAANWAPKKKKDFACTDYLFALNLNLAFYTPEQIFLKEKAPEFSNLPTFKPKEVFQNSQNAVIPDIANDKKQVLIMVGSQGSGKSNFVSTYLKPLHFTIANRDTLGSWQKCVSVMEAALCKGSSVVVDNTNPDKESRQKFIQVAKNHAVRCVAVVMNISKEHARHNIRFRELTDPSHVPIPDILINTYFTKFHAPELKEGFDEIIRVEFVPRKFSSPDQEELYQMYLTDK</sequence>
<dbReference type="SUPFAM" id="SSF52540">
    <property type="entry name" value="P-loop containing nucleoside triphosphate hydrolases"/>
    <property type="match status" value="1"/>
</dbReference>
<protein>
    <submittedName>
        <fullName evidence="7">Bifunctional polynucleotide phosphatase/kinase</fullName>
    </submittedName>
</protein>
<dbReference type="InterPro" id="IPR027417">
    <property type="entry name" value="P-loop_NTPase"/>
</dbReference>
<dbReference type="GO" id="GO:0046403">
    <property type="term" value="F:polynucleotide 3'-phosphatase activity"/>
    <property type="evidence" value="ECO:0007669"/>
    <property type="project" value="TreeGrafter"/>
</dbReference>
<dbReference type="Pfam" id="PF13671">
    <property type="entry name" value="AAA_33"/>
    <property type="match status" value="1"/>
</dbReference>
<reference evidence="7" key="1">
    <citation type="submission" date="2021-05" db="EMBL/GenBank/DDBJ databases">
        <authorList>
            <person name="Alioto T."/>
            <person name="Alioto T."/>
            <person name="Gomez Garrido J."/>
        </authorList>
    </citation>
    <scope>NUCLEOTIDE SEQUENCE</scope>
</reference>
<keyword evidence="4" id="KW-0234">DNA repair</keyword>
<accession>A0A8D8QQR0</accession>
<dbReference type="EMBL" id="HBUF01352189">
    <property type="protein sequence ID" value="CAG6714749.1"/>
    <property type="molecule type" value="Transcribed_RNA"/>
</dbReference>
<evidence type="ECO:0000256" key="3">
    <source>
        <dbReference type="ARBA" id="ARBA00022801"/>
    </source>
</evidence>
<keyword evidence="5" id="KW-0539">Nucleus</keyword>
<dbReference type="GO" id="GO:0005634">
    <property type="term" value="C:nucleus"/>
    <property type="evidence" value="ECO:0007669"/>
    <property type="project" value="UniProtKB-SubCell"/>
</dbReference>
<dbReference type="InterPro" id="IPR036412">
    <property type="entry name" value="HAD-like_sf"/>
</dbReference>
<evidence type="ECO:0000259" key="6">
    <source>
        <dbReference type="Pfam" id="PF17913"/>
    </source>
</evidence>
<keyword evidence="7" id="KW-0808">Transferase</keyword>
<dbReference type="GO" id="GO:0046404">
    <property type="term" value="F:ATP-dependent polydeoxyribonucleotide 5'-hydroxyl-kinase activity"/>
    <property type="evidence" value="ECO:0007669"/>
    <property type="project" value="TreeGrafter"/>
</dbReference>
<dbReference type="InterPro" id="IPR041388">
    <property type="entry name" value="FHA_2"/>
</dbReference>
<dbReference type="EMBL" id="HBUF01093517">
    <property type="protein sequence ID" value="CAG6636271.1"/>
    <property type="molecule type" value="Transcribed_RNA"/>
</dbReference>
<dbReference type="CDD" id="cd01625">
    <property type="entry name" value="HAD_PNP"/>
    <property type="match status" value="1"/>
</dbReference>
<dbReference type="Pfam" id="PF17913">
    <property type="entry name" value="FHA_2"/>
    <property type="match status" value="1"/>
</dbReference>
<dbReference type="InterPro" id="IPR006549">
    <property type="entry name" value="HAD-SF_hydro_IIIA"/>
</dbReference>
<dbReference type="PANTHER" id="PTHR12083">
    <property type="entry name" value="BIFUNCTIONAL POLYNUCLEOTIDE PHOSPHATASE/KINASE"/>
    <property type="match status" value="1"/>
</dbReference>
<dbReference type="PANTHER" id="PTHR12083:SF9">
    <property type="entry name" value="BIFUNCTIONAL POLYNUCLEOTIDE PHOSPHATASE_KINASE"/>
    <property type="match status" value="1"/>
</dbReference>
<dbReference type="InterPro" id="IPR006551">
    <property type="entry name" value="Polynucleotide_phosphatase"/>
</dbReference>
<evidence type="ECO:0000313" key="7">
    <source>
        <dbReference type="EMBL" id="CAG6636271.1"/>
    </source>
</evidence>
<keyword evidence="2" id="KW-0227">DNA damage</keyword>
<evidence type="ECO:0000256" key="5">
    <source>
        <dbReference type="ARBA" id="ARBA00023242"/>
    </source>
</evidence>
<dbReference type="GO" id="GO:0003690">
    <property type="term" value="F:double-stranded DNA binding"/>
    <property type="evidence" value="ECO:0007669"/>
    <property type="project" value="TreeGrafter"/>
</dbReference>
<dbReference type="EMBL" id="HBUF01093518">
    <property type="protein sequence ID" value="CAG6636272.1"/>
    <property type="molecule type" value="Transcribed_RNA"/>
</dbReference>
<proteinExistence type="predicted"/>
<dbReference type="FunFam" id="3.40.50.300:FF:000737">
    <property type="entry name" value="Bifunctional polynucleotide phosphatase/kinase"/>
    <property type="match status" value="1"/>
</dbReference>
<feature type="domain" description="PNK FHA" evidence="6">
    <location>
        <begin position="26"/>
        <end position="94"/>
    </location>
</feature>
<dbReference type="SUPFAM" id="SSF56784">
    <property type="entry name" value="HAD-like"/>
    <property type="match status" value="1"/>
</dbReference>
<evidence type="ECO:0000256" key="4">
    <source>
        <dbReference type="ARBA" id="ARBA00023204"/>
    </source>
</evidence>
<dbReference type="NCBIfam" id="TIGR01664">
    <property type="entry name" value="DNA-3'-Pase"/>
    <property type="match status" value="1"/>
</dbReference>
<dbReference type="Gene3D" id="3.40.50.1000">
    <property type="entry name" value="HAD superfamily/HAD-like"/>
    <property type="match status" value="1"/>
</dbReference>
<keyword evidence="3" id="KW-0378">Hydrolase</keyword>
<dbReference type="InterPro" id="IPR023214">
    <property type="entry name" value="HAD_sf"/>
</dbReference>
<dbReference type="GO" id="GO:0006281">
    <property type="term" value="P:DNA repair"/>
    <property type="evidence" value="ECO:0007669"/>
    <property type="project" value="UniProtKB-KW"/>
</dbReference>
<evidence type="ECO:0000256" key="2">
    <source>
        <dbReference type="ARBA" id="ARBA00022763"/>
    </source>
</evidence>
<dbReference type="InterPro" id="IPR013954">
    <property type="entry name" value="PNK3P"/>
</dbReference>
<name>A0A8D8QQR0_9HEMI</name>
<dbReference type="AlphaFoldDB" id="A0A8D8QQR0"/>